<dbReference type="PRINTS" id="PR00149">
    <property type="entry name" value="FUMRATELYASE"/>
</dbReference>
<dbReference type="PROSITE" id="PS00163">
    <property type="entry name" value="FUMARATE_LYASES"/>
    <property type="match status" value="1"/>
</dbReference>
<dbReference type="Gene3D" id="1.20.200.10">
    <property type="entry name" value="Fumarase/aspartase (Central domain)"/>
    <property type="match status" value="1"/>
</dbReference>
<dbReference type="InterPro" id="IPR024083">
    <property type="entry name" value="Fumarase/histidase_N"/>
</dbReference>
<evidence type="ECO:0000256" key="2">
    <source>
        <dbReference type="ARBA" id="ARBA00004734"/>
    </source>
</evidence>
<evidence type="ECO:0000256" key="12">
    <source>
        <dbReference type="RuleBase" id="RU361172"/>
    </source>
</evidence>
<dbReference type="FunFam" id="1.20.200.10:FF:000008">
    <property type="entry name" value="Adenylosuccinate lyase"/>
    <property type="match status" value="1"/>
</dbReference>
<protein>
    <recommendedName>
        <fullName evidence="5 11">Adenylosuccinate lyase</fullName>
        <shortName evidence="12">ASL</shortName>
        <ecNumber evidence="4 11">4.3.2.2</ecNumber>
    </recommendedName>
    <alternativeName>
        <fullName evidence="9 12">Adenylosuccinase</fullName>
    </alternativeName>
</protein>
<dbReference type="NCBIfam" id="TIGR00928">
    <property type="entry name" value="purB"/>
    <property type="match status" value="1"/>
</dbReference>
<keyword evidence="7 12" id="KW-0456">Lyase</keyword>
<dbReference type="UniPathway" id="UPA00074">
    <property type="reaction ID" value="UER00132"/>
</dbReference>
<dbReference type="InterPro" id="IPR000362">
    <property type="entry name" value="Fumarate_lyase_fam"/>
</dbReference>
<evidence type="ECO:0000256" key="7">
    <source>
        <dbReference type="ARBA" id="ARBA00023239"/>
    </source>
</evidence>
<evidence type="ECO:0000256" key="3">
    <source>
        <dbReference type="ARBA" id="ARBA00008273"/>
    </source>
</evidence>
<dbReference type="PANTHER" id="PTHR43172:SF1">
    <property type="entry name" value="ADENYLOSUCCINATE LYASE"/>
    <property type="match status" value="1"/>
</dbReference>
<comment type="caution">
    <text evidence="14">The sequence shown here is derived from an EMBL/GenBank/DDBJ whole genome shotgun (WGS) entry which is preliminary data.</text>
</comment>
<dbReference type="GO" id="GO:0006189">
    <property type="term" value="P:'de novo' IMP biosynthetic process"/>
    <property type="evidence" value="ECO:0007669"/>
    <property type="project" value="UniProtKB-UniPathway"/>
</dbReference>
<gene>
    <name evidence="14" type="ORF">ENS82_14735</name>
</gene>
<dbReference type="InterPro" id="IPR019468">
    <property type="entry name" value="AdenyloSucc_lyase_C"/>
</dbReference>
<dbReference type="InterPro" id="IPR022761">
    <property type="entry name" value="Fumarate_lyase_N"/>
</dbReference>
<organism evidence="14">
    <name type="scientific">Meiothermus ruber</name>
    <dbReference type="NCBI Taxonomy" id="277"/>
    <lineage>
        <taxon>Bacteria</taxon>
        <taxon>Thermotogati</taxon>
        <taxon>Deinococcota</taxon>
        <taxon>Deinococci</taxon>
        <taxon>Thermales</taxon>
        <taxon>Thermaceae</taxon>
        <taxon>Meiothermus</taxon>
    </lineage>
</organism>
<accession>A0A7C3HTY3</accession>
<evidence type="ECO:0000256" key="6">
    <source>
        <dbReference type="ARBA" id="ARBA00022755"/>
    </source>
</evidence>
<dbReference type="InterPro" id="IPR004769">
    <property type="entry name" value="Pur_lyase"/>
</dbReference>
<dbReference type="CDD" id="cd01360">
    <property type="entry name" value="Adenylsuccinate_lyase_1"/>
    <property type="match status" value="1"/>
</dbReference>
<comment type="catalytic activity">
    <reaction evidence="10">
        <text>N(6)-(1,2-dicarboxyethyl)-AMP = fumarate + AMP</text>
        <dbReference type="Rhea" id="RHEA:16853"/>
        <dbReference type="ChEBI" id="CHEBI:29806"/>
        <dbReference type="ChEBI" id="CHEBI:57567"/>
        <dbReference type="ChEBI" id="CHEBI:456215"/>
        <dbReference type="EC" id="4.3.2.2"/>
    </reaction>
    <physiologicalReaction direction="left-to-right" evidence="10">
        <dbReference type="Rhea" id="RHEA:16854"/>
    </physiologicalReaction>
</comment>
<feature type="domain" description="Adenylosuccinate lyase C-terminal" evidence="13">
    <location>
        <begin position="362"/>
        <end position="440"/>
    </location>
</feature>
<dbReference type="Pfam" id="PF00206">
    <property type="entry name" value="Lyase_1"/>
    <property type="match status" value="1"/>
</dbReference>
<dbReference type="UniPathway" id="UPA00075">
    <property type="reaction ID" value="UER00336"/>
</dbReference>
<proteinExistence type="inferred from homology"/>
<dbReference type="GO" id="GO:0005829">
    <property type="term" value="C:cytosol"/>
    <property type="evidence" value="ECO:0007669"/>
    <property type="project" value="TreeGrafter"/>
</dbReference>
<comment type="similarity">
    <text evidence="3 12">Belongs to the lyase 1 family. Adenylosuccinate lyase subfamily.</text>
</comment>
<dbReference type="SMART" id="SM00998">
    <property type="entry name" value="ADSL_C"/>
    <property type="match status" value="1"/>
</dbReference>
<comment type="catalytic activity">
    <reaction evidence="8">
        <text>(2S)-2-[5-amino-1-(5-phospho-beta-D-ribosyl)imidazole-4-carboxamido]succinate = 5-amino-1-(5-phospho-beta-D-ribosyl)imidazole-4-carboxamide + fumarate</text>
        <dbReference type="Rhea" id="RHEA:23920"/>
        <dbReference type="ChEBI" id="CHEBI:29806"/>
        <dbReference type="ChEBI" id="CHEBI:58443"/>
        <dbReference type="ChEBI" id="CHEBI:58475"/>
        <dbReference type="EC" id="4.3.2.2"/>
    </reaction>
    <physiologicalReaction direction="left-to-right" evidence="8">
        <dbReference type="Rhea" id="RHEA:23921"/>
    </physiologicalReaction>
</comment>
<dbReference type="Gene3D" id="1.10.275.10">
    <property type="entry name" value="Fumarase/aspartase (N-terminal domain)"/>
    <property type="match status" value="1"/>
</dbReference>
<keyword evidence="6 12" id="KW-0658">Purine biosynthesis</keyword>
<sequence>MIERYQTPEMRLLWSEARKYQVWAEVEILVMEAWESLGQVPIGTAKQLREALQKKPLDVSFARRVEEIEAETRHDIVAFTRALTEWVEDAQGSSPEVARWLHLGLTSTDVVDTAQNVLLDEALGLIEQELDKVLAALKHLAVRYKHLPAVGRTHGVHAEPTSFGLRFLAFYAALLRDKERLGRAREAIRVAMISGSVGNYAHVEPAVEAWVARKLGFQIEPASSQVVPRDRHAELMGALAILGANLERVAVELRHLQRTEVLETQEPFSYKQTGSSSMPHKKNPVALENISGLARLLRSNLQAELENVALWHERDISHSSVERVILPDTTTLAHYMLRRLGRVLEGLVVFEENIQRNLERTRGLVYSQRVLGLLIEAGLDRTAAYEIVQRNALRSWAAGQDFRALLEADPACPLRGEALAQAFDPGYFLRHVDTIYARFGL</sequence>
<evidence type="ECO:0000256" key="4">
    <source>
        <dbReference type="ARBA" id="ARBA00012339"/>
    </source>
</evidence>
<dbReference type="SUPFAM" id="SSF48557">
    <property type="entry name" value="L-aspartase-like"/>
    <property type="match status" value="1"/>
</dbReference>
<evidence type="ECO:0000259" key="13">
    <source>
        <dbReference type="SMART" id="SM00998"/>
    </source>
</evidence>
<dbReference type="InterPro" id="IPR008948">
    <property type="entry name" value="L-Aspartase-like"/>
</dbReference>
<evidence type="ECO:0000256" key="9">
    <source>
        <dbReference type="ARBA" id="ARBA00030717"/>
    </source>
</evidence>
<dbReference type="EMBL" id="DSWI01000036">
    <property type="protein sequence ID" value="HFG21941.1"/>
    <property type="molecule type" value="Genomic_DNA"/>
</dbReference>
<evidence type="ECO:0000256" key="10">
    <source>
        <dbReference type="ARBA" id="ARBA00049115"/>
    </source>
</evidence>
<comment type="pathway">
    <text evidence="2 12">Purine metabolism; AMP biosynthesis via de novo pathway; AMP from IMP: step 2/2.</text>
</comment>
<reference evidence="14" key="1">
    <citation type="journal article" date="2020" name="mSystems">
        <title>Genome- and Community-Level Interaction Insights into Carbon Utilization and Element Cycling Functions of Hydrothermarchaeota in Hydrothermal Sediment.</title>
        <authorList>
            <person name="Zhou Z."/>
            <person name="Liu Y."/>
            <person name="Xu W."/>
            <person name="Pan J."/>
            <person name="Luo Z.H."/>
            <person name="Li M."/>
        </authorList>
    </citation>
    <scope>NUCLEOTIDE SEQUENCE [LARGE SCALE GENOMIC DNA]</scope>
    <source>
        <strain evidence="14">SpSt-524</strain>
    </source>
</reference>
<dbReference type="Pfam" id="PF10397">
    <property type="entry name" value="ADSL_C"/>
    <property type="match status" value="1"/>
</dbReference>
<dbReference type="GO" id="GO:0004018">
    <property type="term" value="F:N6-(1,2-dicarboxyethyl)AMP AMP-lyase (fumarate-forming) activity"/>
    <property type="evidence" value="ECO:0007669"/>
    <property type="project" value="UniProtKB-UniRule"/>
</dbReference>
<dbReference type="PANTHER" id="PTHR43172">
    <property type="entry name" value="ADENYLOSUCCINATE LYASE"/>
    <property type="match status" value="1"/>
</dbReference>
<dbReference type="GO" id="GO:0044208">
    <property type="term" value="P:'de novo' AMP biosynthetic process"/>
    <property type="evidence" value="ECO:0007669"/>
    <property type="project" value="UniProtKB-UniPathway"/>
</dbReference>
<dbReference type="AlphaFoldDB" id="A0A7C3HTY3"/>
<dbReference type="InterPro" id="IPR020557">
    <property type="entry name" value="Fumarate_lyase_CS"/>
</dbReference>
<evidence type="ECO:0000256" key="1">
    <source>
        <dbReference type="ARBA" id="ARBA00004706"/>
    </source>
</evidence>
<name>A0A7C3HTY3_MEIRU</name>
<evidence type="ECO:0000256" key="11">
    <source>
        <dbReference type="NCBIfam" id="TIGR00928"/>
    </source>
</evidence>
<dbReference type="EC" id="4.3.2.2" evidence="4 11"/>
<dbReference type="PRINTS" id="PR00145">
    <property type="entry name" value="ARGSUCLYASE"/>
</dbReference>
<dbReference type="Gene3D" id="1.10.40.30">
    <property type="entry name" value="Fumarase/aspartase (C-terminal domain)"/>
    <property type="match status" value="1"/>
</dbReference>
<evidence type="ECO:0000313" key="14">
    <source>
        <dbReference type="EMBL" id="HFG21941.1"/>
    </source>
</evidence>
<evidence type="ECO:0000256" key="5">
    <source>
        <dbReference type="ARBA" id="ARBA00017058"/>
    </source>
</evidence>
<evidence type="ECO:0000256" key="8">
    <source>
        <dbReference type="ARBA" id="ARBA00024477"/>
    </source>
</evidence>
<dbReference type="GO" id="GO:0070626">
    <property type="term" value="F:(S)-2-(5-amino-1-(5-phospho-D-ribosyl)imidazole-4-carboxamido) succinate lyase (fumarate-forming) activity"/>
    <property type="evidence" value="ECO:0007669"/>
    <property type="project" value="TreeGrafter"/>
</dbReference>
<comment type="pathway">
    <text evidence="1 12">Purine metabolism; IMP biosynthesis via de novo pathway; 5-amino-1-(5-phospho-D-ribosyl)imidazole-4-carboxamide from 5-amino-1-(5-phospho-D-ribosyl)imidazole-4-carboxylate: step 2/2.</text>
</comment>